<dbReference type="GO" id="GO:0004312">
    <property type="term" value="F:fatty acid synthase activity"/>
    <property type="evidence" value="ECO:0007669"/>
    <property type="project" value="TreeGrafter"/>
</dbReference>
<evidence type="ECO:0000256" key="4">
    <source>
        <dbReference type="ARBA" id="ARBA00022679"/>
    </source>
</evidence>
<keyword evidence="2" id="KW-0596">Phosphopantetheine</keyword>
<keyword evidence="3" id="KW-0597">Phosphoprotein</keyword>
<dbReference type="PANTHER" id="PTHR43775">
    <property type="entry name" value="FATTY ACID SYNTHASE"/>
    <property type="match status" value="1"/>
</dbReference>
<dbReference type="SMART" id="SM00824">
    <property type="entry name" value="PKS_TE"/>
    <property type="match status" value="1"/>
</dbReference>
<dbReference type="InterPro" id="IPR009081">
    <property type="entry name" value="PP-bd_ACP"/>
</dbReference>
<gene>
    <name evidence="10" type="ORF">DM484_16800</name>
</gene>
<evidence type="ECO:0000259" key="8">
    <source>
        <dbReference type="PROSITE" id="PS50075"/>
    </source>
</evidence>
<dbReference type="Pfam" id="PF22621">
    <property type="entry name" value="CurL-like_PKS_C"/>
    <property type="match status" value="1"/>
</dbReference>
<evidence type="ECO:0000256" key="3">
    <source>
        <dbReference type="ARBA" id="ARBA00022553"/>
    </source>
</evidence>
<dbReference type="Pfam" id="PF00975">
    <property type="entry name" value="Thioesterase"/>
    <property type="match status" value="1"/>
</dbReference>
<dbReference type="SMART" id="SM00825">
    <property type="entry name" value="PKS_KS"/>
    <property type="match status" value="1"/>
</dbReference>
<dbReference type="InterPro" id="IPR014031">
    <property type="entry name" value="Ketoacyl_synth_C"/>
</dbReference>
<dbReference type="SUPFAM" id="SSF53901">
    <property type="entry name" value="Thiolase-like"/>
    <property type="match status" value="1"/>
</dbReference>
<dbReference type="CDD" id="cd00833">
    <property type="entry name" value="PKS"/>
    <property type="match status" value="1"/>
</dbReference>
<keyword evidence="6" id="KW-0443">Lipid metabolism</keyword>
<dbReference type="GO" id="GO:0004315">
    <property type="term" value="F:3-oxoacyl-[acyl-carrier-protein] synthase activity"/>
    <property type="evidence" value="ECO:0007669"/>
    <property type="project" value="InterPro"/>
</dbReference>
<dbReference type="Gene3D" id="1.10.1200.10">
    <property type="entry name" value="ACP-like"/>
    <property type="match status" value="1"/>
</dbReference>
<organism evidence="10 11">
    <name type="scientific">Candidatus Methylumidiphilus alinenensis</name>
    <dbReference type="NCBI Taxonomy" id="2202197"/>
    <lineage>
        <taxon>Bacteria</taxon>
        <taxon>Pseudomonadati</taxon>
        <taxon>Pseudomonadota</taxon>
        <taxon>Gammaproteobacteria</taxon>
        <taxon>Methylococcales</taxon>
        <taxon>Candidatus Methylumidiphilus</taxon>
    </lineage>
</organism>
<dbReference type="AlphaFoldDB" id="A0A2W4SM62"/>
<dbReference type="InterPro" id="IPR014030">
    <property type="entry name" value="Ketoacyl_synth_N"/>
</dbReference>
<dbReference type="SUPFAM" id="SSF47336">
    <property type="entry name" value="ACP-like"/>
    <property type="match status" value="1"/>
</dbReference>
<dbReference type="Pfam" id="PF00109">
    <property type="entry name" value="ketoacyl-synt"/>
    <property type="match status" value="1"/>
</dbReference>
<accession>A0A2W4SM62</accession>
<dbReference type="InterPro" id="IPR020802">
    <property type="entry name" value="TesA-like"/>
</dbReference>
<dbReference type="Pfam" id="PF02801">
    <property type="entry name" value="Ketoacyl-synt_C"/>
    <property type="match status" value="1"/>
</dbReference>
<comment type="pathway">
    <text evidence="1">Lipid metabolism; fatty acid biosynthesis.</text>
</comment>
<dbReference type="InterPro" id="IPR016036">
    <property type="entry name" value="Malonyl_transacylase_ACP-bd"/>
</dbReference>
<dbReference type="Proteomes" id="UP000249396">
    <property type="component" value="Unassembled WGS sequence"/>
</dbReference>
<feature type="domain" description="Ketosynthase family 3 (KS3)" evidence="9">
    <location>
        <begin position="20"/>
        <end position="449"/>
    </location>
</feature>
<evidence type="ECO:0000256" key="1">
    <source>
        <dbReference type="ARBA" id="ARBA00005194"/>
    </source>
</evidence>
<dbReference type="InterPro" id="IPR001227">
    <property type="entry name" value="Ac_transferase_dom_sf"/>
</dbReference>
<dbReference type="InterPro" id="IPR036736">
    <property type="entry name" value="ACP-like_sf"/>
</dbReference>
<dbReference type="SMART" id="SM00823">
    <property type="entry name" value="PKS_PP"/>
    <property type="match status" value="1"/>
</dbReference>
<dbReference type="InterPro" id="IPR020841">
    <property type="entry name" value="PKS_Beta-ketoAc_synthase_dom"/>
</dbReference>
<dbReference type="InterPro" id="IPR016039">
    <property type="entry name" value="Thiolase-like"/>
</dbReference>
<dbReference type="Gene3D" id="3.30.70.250">
    <property type="entry name" value="Malonyl-CoA ACP transacylase, ACP-binding"/>
    <property type="match status" value="1"/>
</dbReference>
<dbReference type="InterPro" id="IPR020806">
    <property type="entry name" value="PKS_PP-bd"/>
</dbReference>
<dbReference type="InterPro" id="IPR014043">
    <property type="entry name" value="Acyl_transferase_dom"/>
</dbReference>
<dbReference type="PROSITE" id="PS00606">
    <property type="entry name" value="KS3_1"/>
    <property type="match status" value="1"/>
</dbReference>
<dbReference type="GO" id="GO:0031177">
    <property type="term" value="F:phosphopantetheine binding"/>
    <property type="evidence" value="ECO:0007669"/>
    <property type="project" value="InterPro"/>
</dbReference>
<dbReference type="Pfam" id="PF00550">
    <property type="entry name" value="PP-binding"/>
    <property type="match status" value="1"/>
</dbReference>
<evidence type="ECO:0000256" key="6">
    <source>
        <dbReference type="ARBA" id="ARBA00023098"/>
    </source>
</evidence>
<dbReference type="FunFam" id="1.10.1200.10:FF:000016">
    <property type="entry name" value="Non-ribosomal peptide synthase"/>
    <property type="match status" value="1"/>
</dbReference>
<keyword evidence="4" id="KW-0808">Transferase</keyword>
<dbReference type="Gene3D" id="3.40.50.1820">
    <property type="entry name" value="alpha/beta hydrolase"/>
    <property type="match status" value="1"/>
</dbReference>
<dbReference type="Gene3D" id="3.40.47.10">
    <property type="match status" value="1"/>
</dbReference>
<protein>
    <submittedName>
        <fullName evidence="10">Polyketide synthase</fullName>
    </submittedName>
</protein>
<dbReference type="Gene3D" id="3.30.70.3290">
    <property type="match status" value="1"/>
</dbReference>
<dbReference type="InterPro" id="IPR001031">
    <property type="entry name" value="Thioesterase"/>
</dbReference>
<keyword evidence="5" id="KW-0276">Fatty acid metabolism</keyword>
<evidence type="ECO:0000256" key="2">
    <source>
        <dbReference type="ARBA" id="ARBA00022450"/>
    </source>
</evidence>
<dbReference type="FunFam" id="3.40.47.10:FF:000042">
    <property type="entry name" value="Polyketide synthase Pks13"/>
    <property type="match status" value="1"/>
</dbReference>
<name>A0A2W4SM62_9GAMM</name>
<dbReference type="PROSITE" id="PS00012">
    <property type="entry name" value="PHOSPHOPANTETHEINE"/>
    <property type="match status" value="1"/>
</dbReference>
<dbReference type="SUPFAM" id="SSF52151">
    <property type="entry name" value="FabD/lysophospholipase-like"/>
    <property type="match status" value="1"/>
</dbReference>
<dbReference type="InterPro" id="IPR018201">
    <property type="entry name" value="Ketoacyl_synth_AS"/>
</dbReference>
<dbReference type="PROSITE" id="PS52004">
    <property type="entry name" value="KS3_2"/>
    <property type="match status" value="1"/>
</dbReference>
<evidence type="ECO:0000259" key="9">
    <source>
        <dbReference type="PROSITE" id="PS52004"/>
    </source>
</evidence>
<dbReference type="Gene3D" id="3.40.366.10">
    <property type="entry name" value="Malonyl-Coenzyme A Acyl Carrier Protein, domain 2"/>
    <property type="match status" value="1"/>
</dbReference>
<dbReference type="EMBL" id="QJPH01000360">
    <property type="protein sequence ID" value="PZN76380.1"/>
    <property type="molecule type" value="Genomic_DNA"/>
</dbReference>
<comment type="caution">
    <text evidence="10">The sequence shown here is derived from an EMBL/GenBank/DDBJ whole genome shotgun (WGS) entry which is preliminary data.</text>
</comment>
<evidence type="ECO:0000313" key="10">
    <source>
        <dbReference type="EMBL" id="PZN76380.1"/>
    </source>
</evidence>
<dbReference type="SMART" id="SM00827">
    <property type="entry name" value="PKS_AT"/>
    <property type="match status" value="1"/>
</dbReference>
<proteinExistence type="predicted"/>
<evidence type="ECO:0000256" key="7">
    <source>
        <dbReference type="ARBA" id="ARBA00023268"/>
    </source>
</evidence>
<dbReference type="InterPro" id="IPR016035">
    <property type="entry name" value="Acyl_Trfase/lysoPLipase"/>
</dbReference>
<sequence>MATSLGAGTQELGLREPHGLAGIAIIGLAGRFPQAADVEAFWALLNNGRDAVQRFSDEELLAAGVDPALLAHPDYVKAGLVVPGIESFDAPFFDMSPLDAEIADPQQRLFLECAYQALEQAGYPPTTSPALIGIYAGAGESQYRAQHLNPRWQALSAAVGAYRLHTLNDRDFIATHTAYKLNLKGPAVTVQTACSTSLVAVHMACQSLLNFECDIALAGGVSLDLPQGVGYRYQEGMILSPDGHCRAFDAEAKGTVVGGGVGLVVLKRLAEALEDGDAIVAVIRGSAINNDGADKIGFTAPSVSGQAAVILEAQAGAGIHPEDISYIEAHGTGTPLGDPIEIHALTQAFRTGTALSGYCAIGSVKTNIGHADTAAGVAGLIKTALALKHKTLPASLHFNQANPQIDFTSSPFFVCSEQRPWPSEAGKPRCAGVSSFGIGGTNAHVIMQEAPALADETRPSRPLQLLVLSAKSPAALDAATLNLQAHLQRYPLQNLADLAYTLNRCRQAFRNRRLLVCADAQDASRQLAQAQQFPSGIATETAPRIAFLLPGQGAQYGGMAQTLYDEEVVFRETIDHCAERLRPHLGSDIREALYANTSDIGQTALAQPALFVVEYALAKLWMSWGIQPDALLGHSVGEYVAACLAGVFSLEDGLALIALRGRLVQALPPGAMLAVSLSEAAAQGWCSTEVSLAVVNGMERCVLAGTVEAMARVHASLQAQGIASTRLHTSHAFHSHLLEPMLVPFAARLRQVRLEPPQIPYLSNLTGGWIRPEEATSPDYWLQHLRQTVRFVDNLAALFQNGMDLLLEVGPGRALSALARQHPSCPTTATMLHSLSADRDGEAETEQCLQSLGQLWLRGAKVDWQGFYAAECRRRVPLPGYPFERKRHWLDAPGQFSQPQQAIRRQETHPPLPLPLAAQHPSPAEMSPLQQQIATLWTQSLGVHEIDADADFFTLGGDSLLATQVVARLRAQFKFNLDTHSLLQAPTIAKLAQLIERHRDGHEGADIRPELPELLVPIQVGAPGRQPLVLLYPVGGHVYFYRELAQHLNPDLPVYAIRAQGSEGEAPLLTTIEAMAEVNLKALRSLQPRGPYYLAGSSFGGILAYAMAQKLTAVGEEVGFLGLIDSPGPGHMPARLADKVEILFYLLKVGENVDLALDDLRALNEEQQLSRFLTLSHQDDTPAARTALKRTLDLFQTNMQAMLDYTPLPYPGKLYFFLARERDEFNARTPAQAWIPMAEGGIEIHTLPGNHISMNTAPHVRHLAAWLQHCLNQTLPGH</sequence>
<dbReference type="InterPro" id="IPR050091">
    <property type="entry name" value="PKS_NRPS_Biosynth_Enz"/>
</dbReference>
<dbReference type="UniPathway" id="UPA00094"/>
<dbReference type="Pfam" id="PF00698">
    <property type="entry name" value="Acyl_transf_1"/>
    <property type="match status" value="1"/>
</dbReference>
<dbReference type="InterPro" id="IPR006162">
    <property type="entry name" value="Ppantetheine_attach_site"/>
</dbReference>
<dbReference type="SUPFAM" id="SSF53474">
    <property type="entry name" value="alpha/beta-Hydrolases"/>
    <property type="match status" value="1"/>
</dbReference>
<dbReference type="GO" id="GO:0044550">
    <property type="term" value="P:secondary metabolite biosynthetic process"/>
    <property type="evidence" value="ECO:0007669"/>
    <property type="project" value="UniProtKB-ARBA"/>
</dbReference>
<dbReference type="SUPFAM" id="SSF55048">
    <property type="entry name" value="Probable ACP-binding domain of malonyl-CoA ACP transacylase"/>
    <property type="match status" value="1"/>
</dbReference>
<evidence type="ECO:0000313" key="11">
    <source>
        <dbReference type="Proteomes" id="UP000249396"/>
    </source>
</evidence>
<dbReference type="InterPro" id="IPR029058">
    <property type="entry name" value="AB_hydrolase_fold"/>
</dbReference>
<feature type="domain" description="Carrier" evidence="8">
    <location>
        <begin position="924"/>
        <end position="999"/>
    </location>
</feature>
<dbReference type="PROSITE" id="PS50075">
    <property type="entry name" value="CARRIER"/>
    <property type="match status" value="1"/>
</dbReference>
<dbReference type="GO" id="GO:0006633">
    <property type="term" value="P:fatty acid biosynthetic process"/>
    <property type="evidence" value="ECO:0007669"/>
    <property type="project" value="UniProtKB-UniPathway"/>
</dbReference>
<reference evidence="10 11" key="1">
    <citation type="journal article" date="2018" name="Aquat. Microb. Ecol.">
        <title>Gammaproteobacterial methanotrophs dominate.</title>
        <authorList>
            <person name="Rissanen A.J."/>
            <person name="Saarenheimo J."/>
            <person name="Tiirola M."/>
            <person name="Peura S."/>
            <person name="Aalto S.L."/>
            <person name="Karvinen A."/>
            <person name="Nykanen H."/>
        </authorList>
    </citation>
    <scope>NUCLEOTIDE SEQUENCE [LARGE SCALE GENOMIC DNA]</scope>
    <source>
        <strain evidence="10">AMbin10</strain>
    </source>
</reference>
<dbReference type="PANTHER" id="PTHR43775:SF51">
    <property type="entry name" value="INACTIVE PHENOLPHTHIOCEROL SYNTHESIS POLYKETIDE SYNTHASE TYPE I PKS1-RELATED"/>
    <property type="match status" value="1"/>
</dbReference>
<keyword evidence="7" id="KW-0511">Multifunctional enzyme</keyword>
<evidence type="ECO:0000256" key="5">
    <source>
        <dbReference type="ARBA" id="ARBA00022832"/>
    </source>
</evidence>